<organism evidence="1 2">
    <name type="scientific">Nocardioides jiangsuensis</name>
    <dbReference type="NCBI Taxonomy" id="2866161"/>
    <lineage>
        <taxon>Bacteria</taxon>
        <taxon>Bacillati</taxon>
        <taxon>Actinomycetota</taxon>
        <taxon>Actinomycetes</taxon>
        <taxon>Propionibacteriales</taxon>
        <taxon>Nocardioidaceae</taxon>
        <taxon>Nocardioides</taxon>
    </lineage>
</organism>
<gene>
    <name evidence="1" type="ORF">K1X13_10885</name>
</gene>
<name>A0ABS7RLH8_9ACTN</name>
<dbReference type="EMBL" id="JAIEZQ010000002">
    <property type="protein sequence ID" value="MBY9075324.1"/>
    <property type="molecule type" value="Genomic_DNA"/>
</dbReference>
<evidence type="ECO:0000313" key="2">
    <source>
        <dbReference type="Proteomes" id="UP000754710"/>
    </source>
</evidence>
<proteinExistence type="predicted"/>
<dbReference type="RefSeq" id="WP_221025088.1">
    <property type="nucleotide sequence ID" value="NZ_JAIEZQ010000002.1"/>
</dbReference>
<accession>A0ABS7RLH8</accession>
<reference evidence="1 2" key="1">
    <citation type="submission" date="2021-08" db="EMBL/GenBank/DDBJ databases">
        <title>Nocardioides bacterium WL0053 sp. nov., isolated from the sediment.</title>
        <authorList>
            <person name="Wang L."/>
            <person name="Zhang D."/>
            <person name="Zhang A."/>
        </authorList>
    </citation>
    <scope>NUCLEOTIDE SEQUENCE [LARGE SCALE GENOMIC DNA]</scope>
    <source>
        <strain evidence="1 2">WL0053</strain>
    </source>
</reference>
<evidence type="ECO:0008006" key="3">
    <source>
        <dbReference type="Google" id="ProtNLM"/>
    </source>
</evidence>
<dbReference type="SUPFAM" id="SSF54909">
    <property type="entry name" value="Dimeric alpha+beta barrel"/>
    <property type="match status" value="1"/>
</dbReference>
<keyword evidence="2" id="KW-1185">Reference proteome</keyword>
<evidence type="ECO:0000313" key="1">
    <source>
        <dbReference type="EMBL" id="MBY9075324.1"/>
    </source>
</evidence>
<dbReference type="Proteomes" id="UP000754710">
    <property type="component" value="Unassembled WGS sequence"/>
</dbReference>
<protein>
    <recommendedName>
        <fullName evidence="3">ABM domain-containing protein</fullName>
    </recommendedName>
</protein>
<dbReference type="InterPro" id="IPR011008">
    <property type="entry name" value="Dimeric_a/b-barrel"/>
</dbReference>
<comment type="caution">
    <text evidence="1">The sequence shown here is derived from an EMBL/GenBank/DDBJ whole genome shotgun (WGS) entry which is preliminary data.</text>
</comment>
<sequence length="202" mass="22341">MFVQVITGRTSQPQAFVDAFDRWKADLSSGATGWLGSTGGVTEDGRFIVVARFESEEAAMANSARPEQDRWWAETARLLDGEAVFRNSADVDVDVNGDPDQAGFVQVMQGRGSDPERAKQLMAQDADKWAELRPDVIGSVTIGHDEGAYTMVMYFTSEAEAREGERKELPPELQAQMEEMNKLSIGEPEFFDLKQPILVSSD</sequence>